<dbReference type="PROSITE" id="PS00149">
    <property type="entry name" value="SULFATASE_2"/>
    <property type="match status" value="1"/>
</dbReference>
<dbReference type="GO" id="GO:0008484">
    <property type="term" value="F:sulfuric ester hydrolase activity"/>
    <property type="evidence" value="ECO:0007669"/>
    <property type="project" value="InterPro"/>
</dbReference>
<dbReference type="Pfam" id="PF00884">
    <property type="entry name" value="Sulfatase"/>
    <property type="match status" value="1"/>
</dbReference>
<dbReference type="PANTHER" id="PTHR10342:SF274">
    <property type="entry name" value="ARYLSULFATASE B"/>
    <property type="match status" value="1"/>
</dbReference>
<feature type="chain" id="PRO_5042120387" description="Sulfatase N-terminal domain-containing protein" evidence="8">
    <location>
        <begin position="32"/>
        <end position="516"/>
    </location>
</feature>
<dbReference type="GO" id="GO:0046872">
    <property type="term" value="F:metal ion binding"/>
    <property type="evidence" value="ECO:0007669"/>
    <property type="project" value="UniProtKB-KW"/>
</dbReference>
<evidence type="ECO:0000313" key="11">
    <source>
        <dbReference type="Proteomes" id="UP001283361"/>
    </source>
</evidence>
<evidence type="ECO:0000256" key="6">
    <source>
        <dbReference type="ARBA" id="ARBA00023180"/>
    </source>
</evidence>
<feature type="region of interest" description="Disordered" evidence="7">
    <location>
        <begin position="491"/>
        <end position="516"/>
    </location>
</feature>
<dbReference type="InterPro" id="IPR047115">
    <property type="entry name" value="ARSB"/>
</dbReference>
<organism evidence="10 11">
    <name type="scientific">Elysia crispata</name>
    <name type="common">lettuce slug</name>
    <dbReference type="NCBI Taxonomy" id="231223"/>
    <lineage>
        <taxon>Eukaryota</taxon>
        <taxon>Metazoa</taxon>
        <taxon>Spiralia</taxon>
        <taxon>Lophotrochozoa</taxon>
        <taxon>Mollusca</taxon>
        <taxon>Gastropoda</taxon>
        <taxon>Heterobranchia</taxon>
        <taxon>Euthyneura</taxon>
        <taxon>Panpulmonata</taxon>
        <taxon>Sacoglossa</taxon>
        <taxon>Placobranchoidea</taxon>
        <taxon>Plakobranchidae</taxon>
        <taxon>Elysia</taxon>
    </lineage>
</organism>
<evidence type="ECO:0000256" key="1">
    <source>
        <dbReference type="ARBA" id="ARBA00001913"/>
    </source>
</evidence>
<name>A0AAE0YUU6_9GAST</name>
<dbReference type="InterPro" id="IPR017850">
    <property type="entry name" value="Alkaline_phosphatase_core_sf"/>
</dbReference>
<dbReference type="SUPFAM" id="SSF53649">
    <property type="entry name" value="Alkaline phosphatase-like"/>
    <property type="match status" value="1"/>
</dbReference>
<evidence type="ECO:0000313" key="10">
    <source>
        <dbReference type="EMBL" id="KAK3757488.1"/>
    </source>
</evidence>
<feature type="domain" description="Sulfatase N-terminal" evidence="9">
    <location>
        <begin position="34"/>
        <end position="349"/>
    </location>
</feature>
<keyword evidence="4" id="KW-0378">Hydrolase</keyword>
<dbReference type="EMBL" id="JAWDGP010005360">
    <property type="protein sequence ID" value="KAK3757488.1"/>
    <property type="molecule type" value="Genomic_DNA"/>
</dbReference>
<evidence type="ECO:0000256" key="8">
    <source>
        <dbReference type="SAM" id="SignalP"/>
    </source>
</evidence>
<dbReference type="Gene3D" id="3.30.1120.10">
    <property type="match status" value="1"/>
</dbReference>
<dbReference type="PANTHER" id="PTHR10342">
    <property type="entry name" value="ARYLSULFATASE"/>
    <property type="match status" value="1"/>
</dbReference>
<dbReference type="CDD" id="cd16029">
    <property type="entry name" value="4-S"/>
    <property type="match status" value="1"/>
</dbReference>
<keyword evidence="3" id="KW-0479">Metal-binding</keyword>
<dbReference type="InterPro" id="IPR024607">
    <property type="entry name" value="Sulfatase_CS"/>
</dbReference>
<accession>A0AAE0YUU6</accession>
<evidence type="ECO:0000256" key="2">
    <source>
        <dbReference type="ARBA" id="ARBA00008779"/>
    </source>
</evidence>
<comment type="similarity">
    <text evidence="2">Belongs to the sulfatase family.</text>
</comment>
<keyword evidence="5" id="KW-0106">Calcium</keyword>
<evidence type="ECO:0000259" key="9">
    <source>
        <dbReference type="Pfam" id="PF00884"/>
    </source>
</evidence>
<dbReference type="Gene3D" id="3.40.720.10">
    <property type="entry name" value="Alkaline Phosphatase, subunit A"/>
    <property type="match status" value="1"/>
</dbReference>
<evidence type="ECO:0000256" key="5">
    <source>
        <dbReference type="ARBA" id="ARBA00022837"/>
    </source>
</evidence>
<protein>
    <recommendedName>
        <fullName evidence="9">Sulfatase N-terminal domain-containing protein</fullName>
    </recommendedName>
</protein>
<keyword evidence="8" id="KW-0732">Signal</keyword>
<proteinExistence type="inferred from homology"/>
<evidence type="ECO:0000256" key="7">
    <source>
        <dbReference type="SAM" id="MobiDB-lite"/>
    </source>
</evidence>
<dbReference type="AlphaFoldDB" id="A0AAE0YUU6"/>
<dbReference type="InterPro" id="IPR000917">
    <property type="entry name" value="Sulfatase_N"/>
</dbReference>
<dbReference type="FunFam" id="3.40.720.10:FF:000007">
    <property type="entry name" value="Arylsulfatase family, member J"/>
    <property type="match status" value="1"/>
</dbReference>
<comment type="caution">
    <text evidence="10">The sequence shown here is derived from an EMBL/GenBank/DDBJ whole genome shotgun (WGS) entry which is preliminary data.</text>
</comment>
<reference evidence="10" key="1">
    <citation type="journal article" date="2023" name="G3 (Bethesda)">
        <title>A reference genome for the long-term kleptoplast-retaining sea slug Elysia crispata morphotype clarki.</title>
        <authorList>
            <person name="Eastman K.E."/>
            <person name="Pendleton A.L."/>
            <person name="Shaikh M.A."/>
            <person name="Suttiyut T."/>
            <person name="Ogas R."/>
            <person name="Tomko P."/>
            <person name="Gavelis G."/>
            <person name="Widhalm J.R."/>
            <person name="Wisecaver J.H."/>
        </authorList>
    </citation>
    <scope>NUCLEOTIDE SEQUENCE</scope>
    <source>
        <strain evidence="10">ECLA1</strain>
    </source>
</reference>
<dbReference type="Proteomes" id="UP001283361">
    <property type="component" value="Unassembled WGS sequence"/>
</dbReference>
<feature type="signal peptide" evidence="8">
    <location>
        <begin position="1"/>
        <end position="31"/>
    </location>
</feature>
<gene>
    <name evidence="10" type="ORF">RRG08_050371</name>
</gene>
<sequence>MKTKPMKMKIPVCARALSFLLLLGFLQLSEAQQPNVVFVLADDYGFNDIGYHGSEIKTPTLDEIAASGVKLENYYVQPICTPTRSQLMSGRYQIHTGLQHGIIWPEQPNGLPLNSPTLADKMKESGYSTHMVGKWHLGFYKNEYLPWKRGFDTYFGYLTGSEDYYKHLRGYKGTFKQFLDLRNEHGPVKNESGHYSAHLFTQKAVDVINNHDEKKPLFLYMAYQSVHGPLEVPEKYMEQYKHIKDEKRRTYAGMVSAMDEGVKNLTQALKSKGLWNNTIFIFSTDNGGKPMVGGNNFPLRGEKGTLWEGGLHGVGFVAGGALKSERSGEVNKELIHVSDWYPTLVRVAGGHLNGCLPLDGIDQWDTINKGNPSKRLVLLHNIDPLYKKSGAPHYPDLFDTSVRAAVRYGSYKLITGNPGPGKWTPPPSAQSYSQALDADQSLYFQRETSNPKNVWLFNITADPTEHHDLSEELPQVVRVMLDLLSKMNSTSVPVRYPPDDPKSNPALHGNVWGPWE</sequence>
<comment type="cofactor">
    <cofactor evidence="1">
        <name>Ca(2+)</name>
        <dbReference type="ChEBI" id="CHEBI:29108"/>
    </cofactor>
</comment>
<evidence type="ECO:0000256" key="4">
    <source>
        <dbReference type="ARBA" id="ARBA00022801"/>
    </source>
</evidence>
<keyword evidence="11" id="KW-1185">Reference proteome</keyword>
<evidence type="ECO:0000256" key="3">
    <source>
        <dbReference type="ARBA" id="ARBA00022723"/>
    </source>
</evidence>
<keyword evidence="6" id="KW-0325">Glycoprotein</keyword>